<protein>
    <submittedName>
        <fullName evidence="10">Amino acid/amide ABC transporter membrane protein 1, HAAT family /amino acid/amide ABC transporter membrane protein 2, HAAT family</fullName>
    </submittedName>
</protein>
<dbReference type="InterPro" id="IPR001851">
    <property type="entry name" value="ABC_transp_permease"/>
</dbReference>
<dbReference type="RefSeq" id="WP_090864143.1">
    <property type="nucleotide sequence ID" value="NZ_FNYE01000003.1"/>
</dbReference>
<dbReference type="InterPro" id="IPR052157">
    <property type="entry name" value="BCAA_transport_permease"/>
</dbReference>
<evidence type="ECO:0000256" key="1">
    <source>
        <dbReference type="ARBA" id="ARBA00004651"/>
    </source>
</evidence>
<organism evidence="10 11">
    <name type="scientific">Paraburkholderia diazotrophica</name>
    <dbReference type="NCBI Taxonomy" id="667676"/>
    <lineage>
        <taxon>Bacteria</taxon>
        <taxon>Pseudomonadati</taxon>
        <taxon>Pseudomonadota</taxon>
        <taxon>Betaproteobacteria</taxon>
        <taxon>Burkholderiales</taxon>
        <taxon>Burkholderiaceae</taxon>
        <taxon>Paraburkholderia</taxon>
    </lineage>
</organism>
<dbReference type="GO" id="GO:0006865">
    <property type="term" value="P:amino acid transport"/>
    <property type="evidence" value="ECO:0007669"/>
    <property type="project" value="UniProtKB-KW"/>
</dbReference>
<dbReference type="GO" id="GO:0005886">
    <property type="term" value="C:plasma membrane"/>
    <property type="evidence" value="ECO:0007669"/>
    <property type="project" value="UniProtKB-SubCell"/>
</dbReference>
<dbReference type="PANTHER" id="PTHR11795">
    <property type="entry name" value="BRANCHED-CHAIN AMINO ACID TRANSPORT SYSTEM PERMEASE PROTEIN LIVH"/>
    <property type="match status" value="1"/>
</dbReference>
<evidence type="ECO:0000256" key="6">
    <source>
        <dbReference type="ARBA" id="ARBA00022989"/>
    </source>
</evidence>
<feature type="transmembrane region" description="Helical" evidence="9">
    <location>
        <begin position="322"/>
        <end position="340"/>
    </location>
</feature>
<dbReference type="CDD" id="cd06582">
    <property type="entry name" value="TM_PBP1_LivH_like"/>
    <property type="match status" value="1"/>
</dbReference>
<keyword evidence="5" id="KW-0029">Amino-acid transport</keyword>
<dbReference type="AlphaFoldDB" id="A0A1H6SUT2"/>
<reference evidence="11" key="1">
    <citation type="submission" date="2016-10" db="EMBL/GenBank/DDBJ databases">
        <authorList>
            <person name="Varghese N."/>
            <person name="Submissions S."/>
        </authorList>
    </citation>
    <scope>NUCLEOTIDE SEQUENCE [LARGE SCALE GENOMIC DNA]</scope>
    <source>
        <strain evidence="11">LMG 26031</strain>
    </source>
</reference>
<name>A0A1H6SUT2_9BURK</name>
<dbReference type="InterPro" id="IPR043428">
    <property type="entry name" value="LivM-like"/>
</dbReference>
<feature type="transmembrane region" description="Helical" evidence="9">
    <location>
        <begin position="100"/>
        <end position="119"/>
    </location>
</feature>
<evidence type="ECO:0000256" key="4">
    <source>
        <dbReference type="ARBA" id="ARBA00022692"/>
    </source>
</evidence>
<feature type="transmembrane region" description="Helical" evidence="9">
    <location>
        <begin position="191"/>
        <end position="211"/>
    </location>
</feature>
<evidence type="ECO:0000256" key="5">
    <source>
        <dbReference type="ARBA" id="ARBA00022970"/>
    </source>
</evidence>
<dbReference type="Pfam" id="PF02653">
    <property type="entry name" value="BPD_transp_2"/>
    <property type="match status" value="2"/>
</dbReference>
<feature type="transmembrane region" description="Helical" evidence="9">
    <location>
        <begin position="470"/>
        <end position="487"/>
    </location>
</feature>
<dbReference type="OrthoDB" id="8711548at2"/>
<dbReference type="Proteomes" id="UP000198866">
    <property type="component" value="Unassembled WGS sequence"/>
</dbReference>
<feature type="transmembrane region" description="Helical" evidence="9">
    <location>
        <begin position="346"/>
        <end position="366"/>
    </location>
</feature>
<keyword evidence="11" id="KW-1185">Reference proteome</keyword>
<feature type="transmembrane region" description="Helical" evidence="9">
    <location>
        <begin position="147"/>
        <end position="164"/>
    </location>
</feature>
<feature type="transmembrane region" description="Helical" evidence="9">
    <location>
        <begin position="43"/>
        <end position="60"/>
    </location>
</feature>
<keyword evidence="7 9" id="KW-0472">Membrane</keyword>
<evidence type="ECO:0000256" key="3">
    <source>
        <dbReference type="ARBA" id="ARBA00022475"/>
    </source>
</evidence>
<evidence type="ECO:0000256" key="7">
    <source>
        <dbReference type="ARBA" id="ARBA00023136"/>
    </source>
</evidence>
<keyword evidence="6 9" id="KW-1133">Transmembrane helix</keyword>
<feature type="transmembrane region" description="Helical" evidence="9">
    <location>
        <begin position="595"/>
        <end position="617"/>
    </location>
</feature>
<feature type="transmembrane region" description="Helical" evidence="9">
    <location>
        <begin position="231"/>
        <end position="251"/>
    </location>
</feature>
<gene>
    <name evidence="10" type="ORF">SAMN05192539_1003311</name>
</gene>
<feature type="transmembrane region" description="Helical" evidence="9">
    <location>
        <begin position="12"/>
        <end position="31"/>
    </location>
</feature>
<dbReference type="EMBL" id="FNYE01000003">
    <property type="protein sequence ID" value="SEI69544.1"/>
    <property type="molecule type" value="Genomic_DNA"/>
</dbReference>
<keyword evidence="4 9" id="KW-0812">Transmembrane</keyword>
<feature type="transmembrane region" description="Helical" evidence="9">
    <location>
        <begin position="560"/>
        <end position="583"/>
    </location>
</feature>
<keyword evidence="2" id="KW-0813">Transport</keyword>
<accession>A0A1H6SUT2</accession>
<feature type="transmembrane region" description="Helical" evidence="9">
    <location>
        <begin position="427"/>
        <end position="447"/>
    </location>
</feature>
<sequence length="639" mass="67773">MLPNLLVQLVNGLADASALFLVAAGLSLIFGVTRIVNFAHGSFYMLGIYVAYSFASRFGASDAGFWLSMLAAALATGILGALVELFVLRRIYQAPELFHLLATFALVLIIRDAALAIWGPQDLFGPRAPHLAGAVELLGHRLPTYDIALIVIGPLVLLLLWYALTHTRWGTLVRAATQDREMLGALGIDQAWLFTGVFFVGAFLAGLGGALQGPRMSANLSLDLETIGNAFVVVVVGGMGSIPGAFIAALLIAEIKALCIGIGHVSLLGVDLSLSRFTLVAEFVVMAVVLVVRPWGLLGRATSAVRAMSVAEAPLKPAGKHLKWLAICVLAVLALAPLAANAFPYMPVLLVEILIAVLFAASLHFIMGPGGMHSFGHAAYFGLGAYGAALFLKVLDLPMEAALVLGPSLAVLGALVFGWFCVRLSGVYLAMLTLAFAQIVWSVVYQWDDVTGGSNGILGLWPSNWLSSPVAYYYLTLACAALGVWLLRRMLFSPLGYAMRASRDSALRAEAIGIDTKRVQWAAFVIASLFCGLAGSLYAFSKGTISPEVISVSRSVDGLVMVLLGGIQTLTGPVAGAALFTWLQDAVARQTDYWQALLGAAILLLVIAFPQGIVGFVRERFERDDSNEAGHRQATGGGR</sequence>
<evidence type="ECO:0000256" key="9">
    <source>
        <dbReference type="SAM" id="Phobius"/>
    </source>
</evidence>
<feature type="transmembrane region" description="Helical" evidence="9">
    <location>
        <begin position="401"/>
        <end position="420"/>
    </location>
</feature>
<dbReference type="STRING" id="667676.SAMN05192539_1003311"/>
<evidence type="ECO:0000313" key="11">
    <source>
        <dbReference type="Proteomes" id="UP000198866"/>
    </source>
</evidence>
<dbReference type="CDD" id="cd06581">
    <property type="entry name" value="TM_PBP1_LivM_like"/>
    <property type="match status" value="1"/>
</dbReference>
<evidence type="ECO:0000256" key="8">
    <source>
        <dbReference type="ARBA" id="ARBA00037998"/>
    </source>
</evidence>
<feature type="transmembrane region" description="Helical" evidence="9">
    <location>
        <begin position="66"/>
        <end position="88"/>
    </location>
</feature>
<dbReference type="GO" id="GO:0015658">
    <property type="term" value="F:branched-chain amino acid transmembrane transporter activity"/>
    <property type="evidence" value="ECO:0007669"/>
    <property type="project" value="InterPro"/>
</dbReference>
<proteinExistence type="inferred from homology"/>
<comment type="subcellular location">
    <subcellularLocation>
        <location evidence="1">Cell membrane</location>
        <topology evidence="1">Multi-pass membrane protein</topology>
    </subcellularLocation>
</comment>
<comment type="similarity">
    <text evidence="8">Belongs to the binding-protein-dependent transport system permease family. LivHM subfamily.</text>
</comment>
<keyword evidence="3" id="KW-1003">Cell membrane</keyword>
<evidence type="ECO:0000313" key="10">
    <source>
        <dbReference type="EMBL" id="SEI69544.1"/>
    </source>
</evidence>
<dbReference type="PANTHER" id="PTHR11795:SF442">
    <property type="entry name" value="ABC TRANSPORTER ATP-BINDING PROTEIN"/>
    <property type="match status" value="1"/>
</dbReference>
<evidence type="ECO:0000256" key="2">
    <source>
        <dbReference type="ARBA" id="ARBA00022448"/>
    </source>
</evidence>
<feature type="transmembrane region" description="Helical" evidence="9">
    <location>
        <begin position="283"/>
        <end position="301"/>
    </location>
</feature>
<feature type="transmembrane region" description="Helical" evidence="9">
    <location>
        <begin position="521"/>
        <end position="540"/>
    </location>
</feature>